<feature type="signal peptide" evidence="2">
    <location>
        <begin position="1"/>
        <end position="23"/>
    </location>
</feature>
<dbReference type="InterPro" id="IPR005064">
    <property type="entry name" value="BUG"/>
</dbReference>
<keyword evidence="4" id="KW-1185">Reference proteome</keyword>
<dbReference type="PANTHER" id="PTHR42928">
    <property type="entry name" value="TRICARBOXYLATE-BINDING PROTEIN"/>
    <property type="match status" value="1"/>
</dbReference>
<organism evidence="3 4">
    <name type="scientific">Acidovorax soli</name>
    <dbReference type="NCBI Taxonomy" id="592050"/>
    <lineage>
        <taxon>Bacteria</taxon>
        <taxon>Pseudomonadati</taxon>
        <taxon>Pseudomonadota</taxon>
        <taxon>Betaproteobacteria</taxon>
        <taxon>Burkholderiales</taxon>
        <taxon>Comamonadaceae</taxon>
        <taxon>Acidovorax</taxon>
    </lineage>
</organism>
<evidence type="ECO:0000256" key="1">
    <source>
        <dbReference type="ARBA" id="ARBA00006987"/>
    </source>
</evidence>
<gene>
    <name evidence="3" type="ORF">HNP48_001281</name>
</gene>
<dbReference type="Pfam" id="PF03401">
    <property type="entry name" value="TctC"/>
    <property type="match status" value="1"/>
</dbReference>
<dbReference type="AlphaFoldDB" id="A0A7X0U7X7"/>
<dbReference type="EMBL" id="JACHLK010000002">
    <property type="protein sequence ID" value="MBB6558617.1"/>
    <property type="molecule type" value="Genomic_DNA"/>
</dbReference>
<dbReference type="InterPro" id="IPR042100">
    <property type="entry name" value="Bug_dom1"/>
</dbReference>
<accession>A0A7X0U7X7</accession>
<dbReference type="RefSeq" id="WP_184856038.1">
    <property type="nucleotide sequence ID" value="NZ_JACHLK010000002.1"/>
</dbReference>
<feature type="chain" id="PRO_5031380354" evidence="2">
    <location>
        <begin position="24"/>
        <end position="325"/>
    </location>
</feature>
<evidence type="ECO:0000256" key="2">
    <source>
        <dbReference type="SAM" id="SignalP"/>
    </source>
</evidence>
<reference evidence="3 4" key="1">
    <citation type="submission" date="2020-08" db="EMBL/GenBank/DDBJ databases">
        <title>Functional genomics of gut bacteria from endangered species of beetles.</title>
        <authorList>
            <person name="Carlos-Shanley C."/>
        </authorList>
    </citation>
    <scope>NUCLEOTIDE SEQUENCE [LARGE SCALE GENOMIC DNA]</scope>
    <source>
        <strain evidence="3 4">S00198</strain>
    </source>
</reference>
<keyword evidence="2" id="KW-0732">Signal</keyword>
<evidence type="ECO:0000313" key="4">
    <source>
        <dbReference type="Proteomes" id="UP000575083"/>
    </source>
</evidence>
<dbReference type="CDD" id="cd13578">
    <property type="entry name" value="PBP2_Bug27"/>
    <property type="match status" value="1"/>
</dbReference>
<dbReference type="SUPFAM" id="SSF53850">
    <property type="entry name" value="Periplasmic binding protein-like II"/>
    <property type="match status" value="1"/>
</dbReference>
<evidence type="ECO:0000313" key="3">
    <source>
        <dbReference type="EMBL" id="MBB6558617.1"/>
    </source>
</evidence>
<proteinExistence type="inferred from homology"/>
<dbReference type="Gene3D" id="3.40.190.150">
    <property type="entry name" value="Bordetella uptake gene, domain 1"/>
    <property type="match status" value="1"/>
</dbReference>
<protein>
    <submittedName>
        <fullName evidence="3">Tripartite-type tricarboxylate transporter receptor subunit TctC</fullName>
    </submittedName>
</protein>
<comment type="similarity">
    <text evidence="1">Belongs to the UPF0065 (bug) family.</text>
</comment>
<name>A0A7X0U7X7_9BURK</name>
<comment type="caution">
    <text evidence="3">The sequence shown here is derived from an EMBL/GenBank/DDBJ whole genome shotgun (WGS) entry which is preliminary data.</text>
</comment>
<dbReference type="PIRSF" id="PIRSF017082">
    <property type="entry name" value="YflP"/>
    <property type="match status" value="1"/>
</dbReference>
<dbReference type="Gene3D" id="3.40.190.10">
    <property type="entry name" value="Periplasmic binding protein-like II"/>
    <property type="match status" value="1"/>
</dbReference>
<keyword evidence="3" id="KW-0675">Receptor</keyword>
<dbReference type="Proteomes" id="UP000575083">
    <property type="component" value="Unassembled WGS sequence"/>
</dbReference>
<dbReference type="PANTHER" id="PTHR42928:SF5">
    <property type="entry name" value="BLR1237 PROTEIN"/>
    <property type="match status" value="1"/>
</dbReference>
<sequence length="325" mass="34066">MRSTNLTRPLAAALALIASGAIAQTTTTWPDKPVRLVVPYSPSGTTDYAARQIAQKLTEQTGKSFYVENKVGASGTIGSDLVAKAAPDGSTFLINDTTYAMLPHLFKKLPWDHATGLVPVTRIVDTPLVVVVGANSPYKTMQELLDAARKNPDKLTFGSGGMGSSSHLGGELLRQHGKIALTHVPYKGAGEAMLGVISGQVDLVVTAAPTAIPQVKGGKGRALLVTSPQRLAALPDAPTSAQLGLQGFTATNWFGIAAPKGTPQAIIDKMQAEVKKAVESPDLAKRFADQGADVGAMAPADFQKYVRSQTEDWGRVIKAAGVQAE</sequence>